<feature type="signal peptide" evidence="5">
    <location>
        <begin position="1"/>
        <end position="19"/>
    </location>
</feature>
<evidence type="ECO:0000256" key="1">
    <source>
        <dbReference type="ARBA" id="ARBA00004196"/>
    </source>
</evidence>
<evidence type="ECO:0000256" key="2">
    <source>
        <dbReference type="ARBA" id="ARBA00007639"/>
    </source>
</evidence>
<dbReference type="GO" id="GO:0030246">
    <property type="term" value="F:carbohydrate binding"/>
    <property type="evidence" value="ECO:0007669"/>
    <property type="project" value="UniProtKB-ARBA"/>
</dbReference>
<gene>
    <name evidence="7" type="primary">rbsB_2</name>
    <name evidence="7" type="ORF">RSSSTS7063_02393</name>
</gene>
<dbReference type="RefSeq" id="WP_243121594.1">
    <property type="nucleotide sequence ID" value="NZ_CABHMX010000015.1"/>
</dbReference>
<accession>A0A564VK36</accession>
<feature type="region of interest" description="Disordered" evidence="4">
    <location>
        <begin position="25"/>
        <end position="66"/>
    </location>
</feature>
<evidence type="ECO:0000313" key="8">
    <source>
        <dbReference type="Proteomes" id="UP000408482"/>
    </source>
</evidence>
<dbReference type="CDD" id="cd01536">
    <property type="entry name" value="PBP1_ABC_sugar_binding-like"/>
    <property type="match status" value="1"/>
</dbReference>
<reference evidence="7 8" key="1">
    <citation type="submission" date="2019-07" db="EMBL/GenBank/DDBJ databases">
        <authorList>
            <person name="Hibberd C M."/>
            <person name="Gehrig L. J."/>
            <person name="Chang H.-W."/>
            <person name="Venkatesh S."/>
        </authorList>
    </citation>
    <scope>NUCLEOTIDE SEQUENCE [LARGE SCALE GENOMIC DNA]</scope>
    <source>
        <strain evidence="7">Blautia_luti_SSTS_Bg7063</strain>
    </source>
</reference>
<dbReference type="Gene3D" id="3.40.50.2300">
    <property type="match status" value="2"/>
</dbReference>
<dbReference type="Proteomes" id="UP000408482">
    <property type="component" value="Unassembled WGS sequence"/>
</dbReference>
<feature type="compositionally biased region" description="Low complexity" evidence="4">
    <location>
        <begin position="26"/>
        <end position="43"/>
    </location>
</feature>
<dbReference type="GO" id="GO:0030313">
    <property type="term" value="C:cell envelope"/>
    <property type="evidence" value="ECO:0007669"/>
    <property type="project" value="UniProtKB-SubCell"/>
</dbReference>
<dbReference type="PANTHER" id="PTHR46847:SF1">
    <property type="entry name" value="D-ALLOSE-BINDING PERIPLASMIC PROTEIN-RELATED"/>
    <property type="match status" value="1"/>
</dbReference>
<evidence type="ECO:0000256" key="3">
    <source>
        <dbReference type="ARBA" id="ARBA00022729"/>
    </source>
</evidence>
<evidence type="ECO:0000256" key="5">
    <source>
        <dbReference type="SAM" id="SignalP"/>
    </source>
</evidence>
<feature type="domain" description="Periplasmic binding protein" evidence="6">
    <location>
        <begin position="76"/>
        <end position="330"/>
    </location>
</feature>
<proteinExistence type="inferred from homology"/>
<dbReference type="PANTHER" id="PTHR46847">
    <property type="entry name" value="D-ALLOSE-BINDING PERIPLASMIC PROTEIN-RELATED"/>
    <property type="match status" value="1"/>
</dbReference>
<keyword evidence="3 5" id="KW-0732">Signal</keyword>
<dbReference type="AlphaFoldDB" id="A0A564VK36"/>
<dbReference type="EMBL" id="CABHNW010000019">
    <property type="protein sequence ID" value="VUX32172.1"/>
    <property type="molecule type" value="Genomic_DNA"/>
</dbReference>
<feature type="chain" id="PRO_5038896822" evidence="5">
    <location>
        <begin position="20"/>
        <end position="356"/>
    </location>
</feature>
<comment type="subcellular location">
    <subcellularLocation>
        <location evidence="1">Cell envelope</location>
    </subcellularLocation>
</comment>
<dbReference type="Pfam" id="PF13407">
    <property type="entry name" value="Peripla_BP_4"/>
    <property type="match status" value="1"/>
</dbReference>
<sequence length="356" mass="36855">MFKKLLAAGLGLAMTVSMMTGCSLVSDGSSSSDTKTEESAAADSSEDSSEADSTADASKEESEDAGSGDLIEKKMALFMTHMSNEFTVTLSNAAKDEAAERGYALSIYDANQDAQNQADQIEQAITLGVEGIIIEPVSVDGVVPSVKAAKEAGVNVVIVNQRISDPEAADCYVGADAATTGSKLMEEVMKDIGGKGNVALLLGPMGSDGQVGRSEGFDQVLADYPDVTVAFQDTAEWQTEPALTIVENWLNAGKEISAVVAQNDSMAVGAAKAIADAQKTGEIKVYGIDATSEGLQAVLDGKLQGTMAQGTADQGKFAADACADLLDGKEVDSETIVDNVYYTADNAQEALDAIAK</sequence>
<evidence type="ECO:0000313" key="7">
    <source>
        <dbReference type="EMBL" id="VUX32172.1"/>
    </source>
</evidence>
<protein>
    <submittedName>
        <fullName evidence="7">D-ribose-binding periplasmic protein</fullName>
    </submittedName>
</protein>
<dbReference type="InterPro" id="IPR028082">
    <property type="entry name" value="Peripla_BP_I"/>
</dbReference>
<name>A0A564VK36_9FIRM</name>
<evidence type="ECO:0000256" key="4">
    <source>
        <dbReference type="SAM" id="MobiDB-lite"/>
    </source>
</evidence>
<comment type="similarity">
    <text evidence="2">Belongs to the bacterial solute-binding protein 2 family.</text>
</comment>
<dbReference type="SUPFAM" id="SSF53822">
    <property type="entry name" value="Periplasmic binding protein-like I"/>
    <property type="match status" value="1"/>
</dbReference>
<organism evidence="7 8">
    <name type="scientific">Blautia luti</name>
    <dbReference type="NCBI Taxonomy" id="89014"/>
    <lineage>
        <taxon>Bacteria</taxon>
        <taxon>Bacillati</taxon>
        <taxon>Bacillota</taxon>
        <taxon>Clostridia</taxon>
        <taxon>Lachnospirales</taxon>
        <taxon>Lachnospiraceae</taxon>
        <taxon>Blautia</taxon>
    </lineage>
</organism>
<keyword evidence="8" id="KW-1185">Reference proteome</keyword>
<dbReference type="InterPro" id="IPR025997">
    <property type="entry name" value="SBP_2_dom"/>
</dbReference>
<evidence type="ECO:0000259" key="6">
    <source>
        <dbReference type="Pfam" id="PF13407"/>
    </source>
</evidence>
<dbReference type="PROSITE" id="PS51257">
    <property type="entry name" value="PROKAR_LIPOPROTEIN"/>
    <property type="match status" value="1"/>
</dbReference>